<dbReference type="Proteomes" id="UP001303160">
    <property type="component" value="Unassembled WGS sequence"/>
</dbReference>
<protein>
    <submittedName>
        <fullName evidence="3">Beta-lactamase/transpeptidase-like protein</fullName>
    </submittedName>
</protein>
<dbReference type="InterPro" id="IPR050491">
    <property type="entry name" value="AmpC-like"/>
</dbReference>
<evidence type="ECO:0000256" key="1">
    <source>
        <dbReference type="ARBA" id="ARBA00038215"/>
    </source>
</evidence>
<dbReference type="InterPro" id="IPR001466">
    <property type="entry name" value="Beta-lactam-related"/>
</dbReference>
<feature type="domain" description="Beta-lactamase-related" evidence="2">
    <location>
        <begin position="28"/>
        <end position="239"/>
    </location>
</feature>
<evidence type="ECO:0000313" key="4">
    <source>
        <dbReference type="Proteomes" id="UP001303160"/>
    </source>
</evidence>
<dbReference type="EMBL" id="MU863925">
    <property type="protein sequence ID" value="KAK4200000.1"/>
    <property type="molecule type" value="Genomic_DNA"/>
</dbReference>
<comment type="similarity">
    <text evidence="1">Belongs to the peptidase S12 family.</text>
</comment>
<dbReference type="Pfam" id="PF00144">
    <property type="entry name" value="Beta-lactamase"/>
    <property type="match status" value="1"/>
</dbReference>
<dbReference type="InterPro" id="IPR012338">
    <property type="entry name" value="Beta-lactam/transpept-like"/>
</dbReference>
<dbReference type="AlphaFoldDB" id="A0AAN6XIM6"/>
<dbReference type="Gene3D" id="3.40.710.10">
    <property type="entry name" value="DD-peptidase/beta-lactamase superfamily"/>
    <property type="match status" value="1"/>
</dbReference>
<organism evidence="3 4">
    <name type="scientific">Triangularia verruculosa</name>
    <dbReference type="NCBI Taxonomy" id="2587418"/>
    <lineage>
        <taxon>Eukaryota</taxon>
        <taxon>Fungi</taxon>
        <taxon>Dikarya</taxon>
        <taxon>Ascomycota</taxon>
        <taxon>Pezizomycotina</taxon>
        <taxon>Sordariomycetes</taxon>
        <taxon>Sordariomycetidae</taxon>
        <taxon>Sordariales</taxon>
        <taxon>Podosporaceae</taxon>
        <taxon>Triangularia</taxon>
    </lineage>
</organism>
<dbReference type="PANTHER" id="PTHR46825:SF14">
    <property type="entry name" value="BETA-LACTAMASE-RELATED DOMAIN-CONTAINING PROTEIN"/>
    <property type="match status" value="1"/>
</dbReference>
<reference evidence="3" key="1">
    <citation type="journal article" date="2023" name="Mol. Phylogenet. Evol.">
        <title>Genome-scale phylogeny and comparative genomics of the fungal order Sordariales.</title>
        <authorList>
            <person name="Hensen N."/>
            <person name="Bonometti L."/>
            <person name="Westerberg I."/>
            <person name="Brannstrom I.O."/>
            <person name="Guillou S."/>
            <person name="Cros-Aarteil S."/>
            <person name="Calhoun S."/>
            <person name="Haridas S."/>
            <person name="Kuo A."/>
            <person name="Mondo S."/>
            <person name="Pangilinan J."/>
            <person name="Riley R."/>
            <person name="LaButti K."/>
            <person name="Andreopoulos B."/>
            <person name="Lipzen A."/>
            <person name="Chen C."/>
            <person name="Yan M."/>
            <person name="Daum C."/>
            <person name="Ng V."/>
            <person name="Clum A."/>
            <person name="Steindorff A."/>
            <person name="Ohm R.A."/>
            <person name="Martin F."/>
            <person name="Silar P."/>
            <person name="Natvig D.O."/>
            <person name="Lalanne C."/>
            <person name="Gautier V."/>
            <person name="Ament-Velasquez S.L."/>
            <person name="Kruys A."/>
            <person name="Hutchinson M.I."/>
            <person name="Powell A.J."/>
            <person name="Barry K."/>
            <person name="Miller A.N."/>
            <person name="Grigoriev I.V."/>
            <person name="Debuchy R."/>
            <person name="Gladieux P."/>
            <person name="Hiltunen Thoren M."/>
            <person name="Johannesson H."/>
        </authorList>
    </citation>
    <scope>NUCLEOTIDE SEQUENCE</scope>
    <source>
        <strain evidence="3">CBS 315.58</strain>
    </source>
</reference>
<sequence>MTFSSIRPAWVSPTGGDMERKATFRSMARTLCIISTPYLKWKYLRWYRYRNWNYDLLGKIIEKATGVSYEQFIEDRILAPLGMNHSITRLPSSSSAGLATLYASLNDRTAFEFEQPKIWDRSAFSRAQCILTPANELLKYGKGSIQAYYMDEGDQIKEDTHAKSPLKLSREQLGCHIIRSNNCQPGRRYGHGTTYIMLPATLGFGYNGNCLSMAGYTTTFVLIPDDGIAIPVVTNSIGLADPIDRNVTAVLEAILASLENHDVVESAKAAAALLVHRRCRRHWMLT</sequence>
<dbReference type="PANTHER" id="PTHR46825">
    <property type="entry name" value="D-ALANYL-D-ALANINE-CARBOXYPEPTIDASE/ENDOPEPTIDASE AMPH"/>
    <property type="match status" value="1"/>
</dbReference>
<proteinExistence type="inferred from homology"/>
<reference evidence="3" key="2">
    <citation type="submission" date="2023-05" db="EMBL/GenBank/DDBJ databases">
        <authorList>
            <consortium name="Lawrence Berkeley National Laboratory"/>
            <person name="Steindorff A."/>
            <person name="Hensen N."/>
            <person name="Bonometti L."/>
            <person name="Westerberg I."/>
            <person name="Brannstrom I.O."/>
            <person name="Guillou S."/>
            <person name="Cros-Aarteil S."/>
            <person name="Calhoun S."/>
            <person name="Haridas S."/>
            <person name="Kuo A."/>
            <person name="Mondo S."/>
            <person name="Pangilinan J."/>
            <person name="Riley R."/>
            <person name="Labutti K."/>
            <person name="Andreopoulos B."/>
            <person name="Lipzen A."/>
            <person name="Chen C."/>
            <person name="Yanf M."/>
            <person name="Daum C."/>
            <person name="Ng V."/>
            <person name="Clum A."/>
            <person name="Ohm R."/>
            <person name="Martin F."/>
            <person name="Silar P."/>
            <person name="Natvig D."/>
            <person name="Lalanne C."/>
            <person name="Gautier V."/>
            <person name="Ament-Velasquez S.L."/>
            <person name="Kruys A."/>
            <person name="Hutchinson M.I."/>
            <person name="Powell A.J."/>
            <person name="Barry K."/>
            <person name="Miller A.N."/>
            <person name="Grigoriev I.V."/>
            <person name="Debuchy R."/>
            <person name="Gladieux P."/>
            <person name="Thoren M.H."/>
            <person name="Johannesson H."/>
        </authorList>
    </citation>
    <scope>NUCLEOTIDE SEQUENCE</scope>
    <source>
        <strain evidence="3">CBS 315.58</strain>
    </source>
</reference>
<gene>
    <name evidence="3" type="ORF">QBC40DRAFT_327850</name>
</gene>
<name>A0AAN6XIM6_9PEZI</name>
<dbReference type="SUPFAM" id="SSF56601">
    <property type="entry name" value="beta-lactamase/transpeptidase-like"/>
    <property type="match status" value="1"/>
</dbReference>
<comment type="caution">
    <text evidence="3">The sequence shown here is derived from an EMBL/GenBank/DDBJ whole genome shotgun (WGS) entry which is preliminary data.</text>
</comment>
<keyword evidence="4" id="KW-1185">Reference proteome</keyword>
<evidence type="ECO:0000313" key="3">
    <source>
        <dbReference type="EMBL" id="KAK4200000.1"/>
    </source>
</evidence>
<evidence type="ECO:0000259" key="2">
    <source>
        <dbReference type="Pfam" id="PF00144"/>
    </source>
</evidence>
<accession>A0AAN6XIM6</accession>